<comment type="caution">
    <text evidence="2">The sequence shown here is derived from an EMBL/GenBank/DDBJ whole genome shotgun (WGS) entry which is preliminary data.</text>
</comment>
<dbReference type="AlphaFoldDB" id="A0AB73I4M3"/>
<dbReference type="RefSeq" id="WP_088174822.1">
    <property type="nucleotide sequence ID" value="NZ_JAQQDN010000001.1"/>
</dbReference>
<gene>
    <name evidence="2" type="ORF">J2793_000097</name>
</gene>
<evidence type="ECO:0000313" key="2">
    <source>
        <dbReference type="EMBL" id="MDP9644675.1"/>
    </source>
</evidence>
<reference evidence="2" key="1">
    <citation type="submission" date="2023-07" db="EMBL/GenBank/DDBJ databases">
        <title>Sorghum-associated microbial communities from plants grown in Nebraska, USA.</title>
        <authorList>
            <person name="Schachtman D."/>
        </authorList>
    </citation>
    <scope>NUCLEOTIDE SEQUENCE</scope>
    <source>
        <strain evidence="2">DS1061</strain>
    </source>
</reference>
<keyword evidence="1" id="KW-0812">Transmembrane</keyword>
<protein>
    <submittedName>
        <fullName evidence="2">Bacteriorhodopsin</fullName>
    </submittedName>
</protein>
<evidence type="ECO:0000313" key="3">
    <source>
        <dbReference type="Proteomes" id="UP001229486"/>
    </source>
</evidence>
<sequence length="62" mass="6810">MKWTIAFLVVLASIIVAMLIARLPTEQAIRLAGYAATAALAALVSYVIRRRGNRARKTRRVG</sequence>
<dbReference type="EMBL" id="JAURTK010000001">
    <property type="protein sequence ID" value="MDP9644675.1"/>
    <property type="molecule type" value="Genomic_DNA"/>
</dbReference>
<proteinExistence type="predicted"/>
<accession>A0AB73I4M3</accession>
<feature type="transmembrane region" description="Helical" evidence="1">
    <location>
        <begin position="31"/>
        <end position="48"/>
    </location>
</feature>
<name>A0AB73I4M3_9BURK</name>
<dbReference type="GeneID" id="97035959"/>
<organism evidence="2 3">
    <name type="scientific">Paraburkholderia caledonica</name>
    <dbReference type="NCBI Taxonomy" id="134536"/>
    <lineage>
        <taxon>Bacteria</taxon>
        <taxon>Pseudomonadati</taxon>
        <taxon>Pseudomonadota</taxon>
        <taxon>Betaproteobacteria</taxon>
        <taxon>Burkholderiales</taxon>
        <taxon>Burkholderiaceae</taxon>
        <taxon>Paraburkholderia</taxon>
    </lineage>
</organism>
<evidence type="ECO:0000256" key="1">
    <source>
        <dbReference type="SAM" id="Phobius"/>
    </source>
</evidence>
<keyword evidence="1" id="KW-0472">Membrane</keyword>
<keyword evidence="1" id="KW-1133">Transmembrane helix</keyword>
<dbReference type="Proteomes" id="UP001229486">
    <property type="component" value="Unassembled WGS sequence"/>
</dbReference>